<dbReference type="PANTHER" id="PTHR46825">
    <property type="entry name" value="D-ALANYL-D-ALANINE-CARBOXYPEPTIDASE/ENDOPEPTIDASE AMPH"/>
    <property type="match status" value="1"/>
</dbReference>
<dbReference type="SUPFAM" id="SSF56601">
    <property type="entry name" value="beta-lactamase/transpeptidase-like"/>
    <property type="match status" value="1"/>
</dbReference>
<dbReference type="PANTHER" id="PTHR46825:SF7">
    <property type="entry name" value="D-ALANYL-D-ALANINE CARBOXYPEPTIDASE"/>
    <property type="match status" value="1"/>
</dbReference>
<dbReference type="InterPro" id="IPR050491">
    <property type="entry name" value="AmpC-like"/>
</dbReference>
<dbReference type="InterPro" id="IPR012338">
    <property type="entry name" value="Beta-lactam/transpept-like"/>
</dbReference>
<dbReference type="InterPro" id="IPR001466">
    <property type="entry name" value="Beta-lactam-related"/>
</dbReference>
<gene>
    <name evidence="2" type="ORF">GCM10011588_37340</name>
</gene>
<feature type="domain" description="Beta-lactamase-related" evidence="1">
    <location>
        <begin position="154"/>
        <end position="485"/>
    </location>
</feature>
<evidence type="ECO:0000313" key="2">
    <source>
        <dbReference type="EMBL" id="GGL19268.1"/>
    </source>
</evidence>
<evidence type="ECO:0000313" key="3">
    <source>
        <dbReference type="Proteomes" id="UP000638263"/>
    </source>
</evidence>
<sequence length="523" mass="55619">MSITLSEQDKATLRTAAYGAVSLMAAATGSPRKTVTKAAVALTSATGPVGHVLAANPEGLELPGRTVAELADRVLPALTAAVHLLGEQSPAEAHNFRSTVLLALDAAQVHQDEPGPTAAEMARKITAALDVARTEAVDDRAIRAFTAEQDRPELRKVIEEIVESGFTGITVRVHDERGEWVASAGVAELGGFAKPPVDGHVRIGSNTKTFTATLVLQLVAEGRIVLDTPAVEYLPEFGIDERITVRMLLQHTSGLFNFTGEVDADGTVTTGIPIPYGSTGKLWMDKRFETYRPEDLIRLALSRPARFEPGTDWSYSNTNYVLARLLIEKVTGRSVAEEMHRLILGPLGLSGTVLPDASPDIPEPHAHAYYRYDDAGVEKTVDITRQNPSWTSSGGDMISTTRDLHIFLSALNSGKLLPAPLLAEMRTPRPTPIPDMGYGLGIFVVNTDGGTLISHNGAAVGHAALMYSTPDGSKTLTAALNCVDDADLSIAAAFGAAQRRLVEKVFGGGPADAARPAEGRLSR</sequence>
<dbReference type="Gene3D" id="3.40.710.10">
    <property type="entry name" value="DD-peptidase/beta-lactamase superfamily"/>
    <property type="match status" value="1"/>
</dbReference>
<reference evidence="2" key="1">
    <citation type="journal article" date="2014" name="Int. J. Syst. Evol. Microbiol.">
        <title>Complete genome sequence of Corynebacterium casei LMG S-19264T (=DSM 44701T), isolated from a smear-ripened cheese.</title>
        <authorList>
            <consortium name="US DOE Joint Genome Institute (JGI-PGF)"/>
            <person name="Walter F."/>
            <person name="Albersmeier A."/>
            <person name="Kalinowski J."/>
            <person name="Ruckert C."/>
        </authorList>
    </citation>
    <scope>NUCLEOTIDE SEQUENCE</scope>
    <source>
        <strain evidence="2">CGMCC 4.3508</strain>
    </source>
</reference>
<dbReference type="Proteomes" id="UP000638263">
    <property type="component" value="Unassembled WGS sequence"/>
</dbReference>
<dbReference type="AlphaFoldDB" id="A0A917RRW1"/>
<keyword evidence="3" id="KW-1185">Reference proteome</keyword>
<comment type="caution">
    <text evidence="2">The sequence shown here is derived from an EMBL/GenBank/DDBJ whole genome shotgun (WGS) entry which is preliminary data.</text>
</comment>
<proteinExistence type="predicted"/>
<protein>
    <recommendedName>
        <fullName evidence="1">Beta-lactamase-related domain-containing protein</fullName>
    </recommendedName>
</protein>
<dbReference type="EMBL" id="BMMH01000007">
    <property type="protein sequence ID" value="GGL19268.1"/>
    <property type="molecule type" value="Genomic_DNA"/>
</dbReference>
<name>A0A917RRW1_9NOCA</name>
<reference evidence="2" key="2">
    <citation type="submission" date="2020-09" db="EMBL/GenBank/DDBJ databases">
        <authorList>
            <person name="Sun Q."/>
            <person name="Zhou Y."/>
        </authorList>
    </citation>
    <scope>NUCLEOTIDE SEQUENCE</scope>
    <source>
        <strain evidence="2">CGMCC 4.3508</strain>
    </source>
</reference>
<dbReference type="Pfam" id="PF00144">
    <property type="entry name" value="Beta-lactamase"/>
    <property type="match status" value="1"/>
</dbReference>
<evidence type="ECO:0000259" key="1">
    <source>
        <dbReference type="Pfam" id="PF00144"/>
    </source>
</evidence>
<organism evidence="2 3">
    <name type="scientific">Nocardia jinanensis</name>
    <dbReference type="NCBI Taxonomy" id="382504"/>
    <lineage>
        <taxon>Bacteria</taxon>
        <taxon>Bacillati</taxon>
        <taxon>Actinomycetota</taxon>
        <taxon>Actinomycetes</taxon>
        <taxon>Mycobacteriales</taxon>
        <taxon>Nocardiaceae</taxon>
        <taxon>Nocardia</taxon>
    </lineage>
</organism>
<accession>A0A917RRW1</accession>
<dbReference type="RefSeq" id="WP_229718854.1">
    <property type="nucleotide sequence ID" value="NZ_BMMH01000007.1"/>
</dbReference>